<comment type="similarity">
    <text evidence="2">Belongs to the UPF0718 family.</text>
</comment>
<accession>A0A6N2XUE5</accession>
<sequence>MKHKVIKAEMMGPWKAAAAAYLAVFIFIPERSGEIGARAGTGLGQFIWNLVPVFLCVGLMDVWIERDKMIKMMGDRSGLSGMGISLLLGMLTAVPVYALLPIAGLLLKKGGRISNVLIFLCSSVSIRIPLLLFEISSLGIRFATCRFVLNLAVVFVVSFLVERLLSERDRQDIRRRNQINEE</sequence>
<keyword evidence="6 7" id="KW-0472">Membrane</keyword>
<keyword evidence="4 7" id="KW-0812">Transmembrane</keyword>
<evidence type="ECO:0000256" key="7">
    <source>
        <dbReference type="SAM" id="Phobius"/>
    </source>
</evidence>
<evidence type="ECO:0000256" key="1">
    <source>
        <dbReference type="ARBA" id="ARBA00004651"/>
    </source>
</evidence>
<evidence type="ECO:0000256" key="3">
    <source>
        <dbReference type="ARBA" id="ARBA00022475"/>
    </source>
</evidence>
<keyword evidence="5 7" id="KW-1133">Transmembrane helix</keyword>
<organism evidence="8">
    <name type="scientific">Enterocloster bolteae</name>
    <dbReference type="NCBI Taxonomy" id="208479"/>
    <lineage>
        <taxon>Bacteria</taxon>
        <taxon>Bacillati</taxon>
        <taxon>Bacillota</taxon>
        <taxon>Clostridia</taxon>
        <taxon>Lachnospirales</taxon>
        <taxon>Lachnospiraceae</taxon>
        <taxon>Enterocloster</taxon>
    </lineage>
</organism>
<evidence type="ECO:0000256" key="4">
    <source>
        <dbReference type="ARBA" id="ARBA00022692"/>
    </source>
</evidence>
<dbReference type="InterPro" id="IPR005524">
    <property type="entry name" value="DUF318"/>
</dbReference>
<feature type="transmembrane region" description="Helical" evidence="7">
    <location>
        <begin position="113"/>
        <end position="135"/>
    </location>
</feature>
<evidence type="ECO:0000256" key="5">
    <source>
        <dbReference type="ARBA" id="ARBA00022989"/>
    </source>
</evidence>
<evidence type="ECO:0000256" key="6">
    <source>
        <dbReference type="ARBA" id="ARBA00023136"/>
    </source>
</evidence>
<gene>
    <name evidence="8" type="ORF">CBLFYP116_00336</name>
</gene>
<protein>
    <submittedName>
        <fullName evidence="8">Putative permease</fullName>
    </submittedName>
</protein>
<evidence type="ECO:0000256" key="2">
    <source>
        <dbReference type="ARBA" id="ARBA00006386"/>
    </source>
</evidence>
<name>A0A6N2XUE5_9FIRM</name>
<evidence type="ECO:0000313" key="8">
    <source>
        <dbReference type="EMBL" id="VYT57276.1"/>
    </source>
</evidence>
<feature type="transmembrane region" description="Helical" evidence="7">
    <location>
        <begin position="43"/>
        <end position="64"/>
    </location>
</feature>
<feature type="transmembrane region" description="Helical" evidence="7">
    <location>
        <begin position="147"/>
        <end position="165"/>
    </location>
</feature>
<dbReference type="AlphaFoldDB" id="A0A6N2XUE5"/>
<proteinExistence type="inferred from homology"/>
<comment type="subcellular location">
    <subcellularLocation>
        <location evidence="1">Cell membrane</location>
        <topology evidence="1">Multi-pass membrane protein</topology>
    </subcellularLocation>
</comment>
<reference evidence="8" key="1">
    <citation type="submission" date="2019-11" db="EMBL/GenBank/DDBJ databases">
        <authorList>
            <person name="Feng L."/>
        </authorList>
    </citation>
    <scope>NUCLEOTIDE SEQUENCE</scope>
    <source>
        <strain evidence="8">CbolteaeLFYP116</strain>
    </source>
</reference>
<dbReference type="GO" id="GO:0005886">
    <property type="term" value="C:plasma membrane"/>
    <property type="evidence" value="ECO:0007669"/>
    <property type="project" value="UniProtKB-SubCell"/>
</dbReference>
<dbReference type="GeneID" id="23111680"/>
<dbReference type="RefSeq" id="WP_002574153.1">
    <property type="nucleotide sequence ID" value="NZ_BAABZS010000001.1"/>
</dbReference>
<keyword evidence="3" id="KW-1003">Cell membrane</keyword>
<feature type="transmembrane region" description="Helical" evidence="7">
    <location>
        <begin position="84"/>
        <end position="107"/>
    </location>
</feature>
<dbReference type="EMBL" id="CACRTF010000029">
    <property type="protein sequence ID" value="VYT57276.1"/>
    <property type="molecule type" value="Genomic_DNA"/>
</dbReference>
<dbReference type="Pfam" id="PF03773">
    <property type="entry name" value="ArsP_1"/>
    <property type="match status" value="1"/>
</dbReference>